<proteinExistence type="predicted"/>
<comment type="caution">
    <text evidence="2">The sequence shown here is derived from an EMBL/GenBank/DDBJ whole genome shotgun (WGS) entry which is preliminary data.</text>
</comment>
<feature type="region of interest" description="Disordered" evidence="1">
    <location>
        <begin position="170"/>
        <end position="189"/>
    </location>
</feature>
<evidence type="ECO:0000313" key="3">
    <source>
        <dbReference type="Proteomes" id="UP000253918"/>
    </source>
</evidence>
<evidence type="ECO:0000256" key="1">
    <source>
        <dbReference type="SAM" id="MobiDB-lite"/>
    </source>
</evidence>
<keyword evidence="3" id="KW-1185">Reference proteome</keyword>
<dbReference type="EMBL" id="QQNB01000002">
    <property type="protein sequence ID" value="RDE05704.1"/>
    <property type="molecule type" value="Genomic_DNA"/>
</dbReference>
<evidence type="ECO:0000313" key="2">
    <source>
        <dbReference type="EMBL" id="RDE05704.1"/>
    </source>
</evidence>
<reference evidence="2 3" key="1">
    <citation type="submission" date="2018-07" db="EMBL/GenBank/DDBJ databases">
        <title>a novel species of Sphingomonas isolated from the rhizosphere soil of Araceae plant.</title>
        <authorList>
            <person name="Zhiyong W."/>
            <person name="Qinglan Z."/>
            <person name="Zhiwei F."/>
            <person name="Ding X."/>
            <person name="Gejiao W."/>
            <person name="Shixue Z."/>
        </authorList>
    </citation>
    <scope>NUCLEOTIDE SEQUENCE [LARGE SCALE GENOMIC DNA]</scope>
    <source>
        <strain evidence="2 3">WZY 27</strain>
    </source>
</reference>
<dbReference type="AlphaFoldDB" id="A0A369VTH0"/>
<accession>A0A369VTH0</accession>
<feature type="region of interest" description="Disordered" evidence="1">
    <location>
        <begin position="1"/>
        <end position="53"/>
    </location>
</feature>
<name>A0A369VTH0_9SPHN</name>
<protein>
    <submittedName>
        <fullName evidence="2">Uncharacterized protein</fullName>
    </submittedName>
</protein>
<dbReference type="Proteomes" id="UP000253918">
    <property type="component" value="Unassembled WGS sequence"/>
</dbReference>
<organism evidence="2 3">
    <name type="scientific">Sphingomonas aracearum</name>
    <dbReference type="NCBI Taxonomy" id="2283317"/>
    <lineage>
        <taxon>Bacteria</taxon>
        <taxon>Pseudomonadati</taxon>
        <taxon>Pseudomonadota</taxon>
        <taxon>Alphaproteobacteria</taxon>
        <taxon>Sphingomonadales</taxon>
        <taxon>Sphingomonadaceae</taxon>
        <taxon>Sphingomonas</taxon>
    </lineage>
</organism>
<sequence length="189" mass="20752">MPGDRVAASRLQGEKRAVRSIPPPKRDTERAKRAAAPPRSKPGDGRRLTSAANLPRMAGWNRWRPARRIIDVPGEGQREQTEGEAMAQARAQVLDLMAAGVRQCDIAKLMQPPMDPATLRKHFRHELALGRQRQMAVVAAVAFRLATSGDDPAMTRFWLRTRGGWRDGAGEARSGGGVVIQSMTGDDRL</sequence>
<gene>
    <name evidence="2" type="ORF">DVW87_10870</name>
</gene>